<sequence>MNVGAWVAGYLQTRTFINTRGLGSYPDDLCPLGARRIDLAGIPRVASAYVWGSGEPSVLVLHGWGTDSTTMTAVVDAAVANGESALCFDAPGHGVSPGSRATMREYAHATLEMLQRFPSIRTVVAHSMSSIAAASALARSDGANVCSLLLLAPTCSLAGVIDRWAAQRGLSSAVVNRIHRELRRRDGVQVPHWDVRTLGVPASVRVRILHDPTDDVVPIEDAHLIAVEVGAQVHESTGGHHRIISSDEMRTALSHLLRDRACLRPTRR</sequence>
<dbReference type="SUPFAM" id="SSF53474">
    <property type="entry name" value="alpha/beta-Hydrolases"/>
    <property type="match status" value="1"/>
</dbReference>
<accession>G8RIR6</accession>
<dbReference type="KEGG" id="mrh:MycrhN_0261"/>
<dbReference type="AlphaFoldDB" id="G8RIR6"/>
<evidence type="ECO:0000313" key="3">
    <source>
        <dbReference type="Proteomes" id="UP000005442"/>
    </source>
</evidence>
<dbReference type="InterPro" id="IPR000073">
    <property type="entry name" value="AB_hydrolase_1"/>
</dbReference>
<dbReference type="STRING" id="710685.MycrhN_0261"/>
<protein>
    <recommendedName>
        <fullName evidence="1">AB hydrolase-1 domain-containing protein</fullName>
    </recommendedName>
</protein>
<proteinExistence type="predicted"/>
<dbReference type="GO" id="GO:0003824">
    <property type="term" value="F:catalytic activity"/>
    <property type="evidence" value="ECO:0007669"/>
    <property type="project" value="UniProtKB-ARBA"/>
</dbReference>
<dbReference type="InterPro" id="IPR029058">
    <property type="entry name" value="AB_hydrolase_fold"/>
</dbReference>
<gene>
    <name evidence="2" type="ordered locus">MycrhN_0261</name>
</gene>
<dbReference type="OrthoDB" id="9785847at2"/>
<dbReference type="Proteomes" id="UP000005442">
    <property type="component" value="Chromosome"/>
</dbReference>
<evidence type="ECO:0000313" key="2">
    <source>
        <dbReference type="EMBL" id="AEV70904.1"/>
    </source>
</evidence>
<dbReference type="Pfam" id="PF12697">
    <property type="entry name" value="Abhydrolase_6"/>
    <property type="match status" value="1"/>
</dbReference>
<dbReference type="RefSeq" id="WP_014208724.1">
    <property type="nucleotide sequence ID" value="NC_016604.1"/>
</dbReference>
<organism evidence="2 3">
    <name type="scientific">Mycolicibacterium rhodesiae (strain NBB3)</name>
    <name type="common">Mycobacterium rhodesiae</name>
    <dbReference type="NCBI Taxonomy" id="710685"/>
    <lineage>
        <taxon>Bacteria</taxon>
        <taxon>Bacillati</taxon>
        <taxon>Actinomycetota</taxon>
        <taxon>Actinomycetes</taxon>
        <taxon>Mycobacteriales</taxon>
        <taxon>Mycobacteriaceae</taxon>
        <taxon>Mycolicibacterium</taxon>
    </lineage>
</organism>
<evidence type="ECO:0000259" key="1">
    <source>
        <dbReference type="Pfam" id="PF12697"/>
    </source>
</evidence>
<dbReference type="HOGENOM" id="CLU_072027_0_0_11"/>
<dbReference type="Gene3D" id="3.40.50.1820">
    <property type="entry name" value="alpha/beta hydrolase"/>
    <property type="match status" value="1"/>
</dbReference>
<keyword evidence="3" id="KW-1185">Reference proteome</keyword>
<reference evidence="2 3" key="1">
    <citation type="submission" date="2011-12" db="EMBL/GenBank/DDBJ databases">
        <title>Complete sequence of Mycobacterium rhodesiae NBB3.</title>
        <authorList>
            <consortium name="US DOE Joint Genome Institute"/>
            <person name="Lucas S."/>
            <person name="Han J."/>
            <person name="Lapidus A."/>
            <person name="Cheng J.-F."/>
            <person name="Goodwin L."/>
            <person name="Pitluck S."/>
            <person name="Peters L."/>
            <person name="Mikhailova N."/>
            <person name="Gu W."/>
            <person name="Detter J.C."/>
            <person name="Han C."/>
            <person name="Tapia R."/>
            <person name="Land M."/>
            <person name="Hauser L."/>
            <person name="Kyrpides N."/>
            <person name="Ivanova N."/>
            <person name="Pagani I."/>
            <person name="Mattes T."/>
            <person name="Holmes A."/>
            <person name="Rutledge P."/>
            <person name="Paulsen I."/>
            <person name="Coleman N."/>
            <person name="Woyke T."/>
        </authorList>
    </citation>
    <scope>NUCLEOTIDE SEQUENCE [LARGE SCALE GENOMIC DNA]</scope>
    <source>
        <strain evidence="2 3">NBB3</strain>
    </source>
</reference>
<dbReference type="PATRIC" id="fig|710685.3.peg.266"/>
<dbReference type="EMBL" id="CP003169">
    <property type="protein sequence ID" value="AEV70904.1"/>
    <property type="molecule type" value="Genomic_DNA"/>
</dbReference>
<feature type="domain" description="AB hydrolase-1" evidence="1">
    <location>
        <begin position="58"/>
        <end position="203"/>
    </location>
</feature>
<name>G8RIR6_MYCRN</name>
<dbReference type="eggNOG" id="COG1073">
    <property type="taxonomic scope" value="Bacteria"/>
</dbReference>